<dbReference type="Proteomes" id="UP001488805">
    <property type="component" value="Unassembled WGS sequence"/>
</dbReference>
<gene>
    <name evidence="1" type="ORF">VZT92_008502</name>
</gene>
<dbReference type="EMBL" id="JBCEZU010000067">
    <property type="protein sequence ID" value="KAK9533381.1"/>
    <property type="molecule type" value="Genomic_DNA"/>
</dbReference>
<protein>
    <submittedName>
        <fullName evidence="1">Uncharacterized protein</fullName>
    </submittedName>
</protein>
<reference evidence="1 2" key="1">
    <citation type="journal article" date="2024" name="Genome Biol. Evol.">
        <title>Chromosome-level genome assembly of the viviparous eelpout Zoarces viviparus.</title>
        <authorList>
            <person name="Fuhrmann N."/>
            <person name="Brasseur M.V."/>
            <person name="Bakowski C.E."/>
            <person name="Podsiadlowski L."/>
            <person name="Prost S."/>
            <person name="Krehenwinkel H."/>
            <person name="Mayer C."/>
        </authorList>
    </citation>
    <scope>NUCLEOTIDE SEQUENCE [LARGE SCALE GENOMIC DNA]</scope>
    <source>
        <strain evidence="1">NO-MEL_2022_Ind0_liver</strain>
    </source>
</reference>
<dbReference type="AlphaFoldDB" id="A0AAW1FFZ7"/>
<evidence type="ECO:0000313" key="2">
    <source>
        <dbReference type="Proteomes" id="UP001488805"/>
    </source>
</evidence>
<organism evidence="1 2">
    <name type="scientific">Zoarces viviparus</name>
    <name type="common">Viviparous eelpout</name>
    <name type="synonym">Blennius viviparus</name>
    <dbReference type="NCBI Taxonomy" id="48416"/>
    <lineage>
        <taxon>Eukaryota</taxon>
        <taxon>Metazoa</taxon>
        <taxon>Chordata</taxon>
        <taxon>Craniata</taxon>
        <taxon>Vertebrata</taxon>
        <taxon>Euteleostomi</taxon>
        <taxon>Actinopterygii</taxon>
        <taxon>Neopterygii</taxon>
        <taxon>Teleostei</taxon>
        <taxon>Neoteleostei</taxon>
        <taxon>Acanthomorphata</taxon>
        <taxon>Eupercaria</taxon>
        <taxon>Perciformes</taxon>
        <taxon>Cottioidei</taxon>
        <taxon>Zoarcales</taxon>
        <taxon>Zoarcidae</taxon>
        <taxon>Zoarcinae</taxon>
        <taxon>Zoarces</taxon>
    </lineage>
</organism>
<accession>A0AAW1FFZ7</accession>
<name>A0AAW1FFZ7_ZOAVI</name>
<evidence type="ECO:0000313" key="1">
    <source>
        <dbReference type="EMBL" id="KAK9533381.1"/>
    </source>
</evidence>
<comment type="caution">
    <text evidence="1">The sequence shown here is derived from an EMBL/GenBank/DDBJ whole genome shotgun (WGS) entry which is preliminary data.</text>
</comment>
<proteinExistence type="predicted"/>
<sequence length="85" mass="9775">MDNDVASLREDDKETKKELFAAPALPRRASDFSLFNKFDQNQSFTAVSPFHIRQQPNSHSGLLICLWPVFAAHLSSSSELRWRIR</sequence>
<keyword evidence="2" id="KW-1185">Reference proteome</keyword>